<reference evidence="4 5" key="1">
    <citation type="journal article" date="2008" name="Int. J. Syst. Evol. Microbiol.">
        <title>Nocardioides daphniae sp. nov., isolated from Daphnia cucullata (Crustacea: Cladocera).</title>
        <authorList>
            <person name="Toth E.M."/>
            <person name="Keki Z."/>
            <person name="Homonnay Z.G."/>
            <person name="Borsodi A.K."/>
            <person name="Marialigeti K."/>
            <person name="Schumann P."/>
        </authorList>
    </citation>
    <scope>NUCLEOTIDE SEQUENCE [LARGE SCALE GENOMIC DNA]</scope>
    <source>
        <strain evidence="4 5">JCM 16608</strain>
    </source>
</reference>
<sequence length="174" mass="17752">MSPAATARVTLASLVALVVLAAVVGWVALTSPFPTSEDLPPCVDTRIAKGQEVFPAQVTVSVFNASRRNGLASRTMGDLAGRGFVEARTGNVPDAKVRGVQIWAENAKNPAVALVRAQFRNATVVKGKALGPGVVVVVGDGRVPMRDVGKAPTSVKSVGPATICSPPGSADTPA</sequence>
<protein>
    <submittedName>
        <fullName evidence="4">LytR family transcriptional regulator</fullName>
    </submittedName>
</protein>
<feature type="domain" description="LytR/CpsA/Psr regulator C-terminal" evidence="2">
    <location>
        <begin position="57"/>
        <end position="140"/>
    </location>
</feature>
<evidence type="ECO:0000313" key="6">
    <source>
        <dbReference type="Proteomes" id="UP000630594"/>
    </source>
</evidence>
<dbReference type="OrthoDB" id="3829155at2"/>
<dbReference type="EMBL" id="CP038462">
    <property type="protein sequence ID" value="QCC78403.1"/>
    <property type="molecule type" value="Genomic_DNA"/>
</dbReference>
<feature type="region of interest" description="Disordered" evidence="1">
    <location>
        <begin position="148"/>
        <end position="174"/>
    </location>
</feature>
<dbReference type="RefSeq" id="WP_135833440.1">
    <property type="nucleotide sequence ID" value="NZ_BMCK01000001.1"/>
</dbReference>
<accession>A0A4P7UDR3</accession>
<dbReference type="InterPro" id="IPR027381">
    <property type="entry name" value="LytR/CpsA/Psr_C"/>
</dbReference>
<dbReference type="Proteomes" id="UP000630594">
    <property type="component" value="Unassembled WGS sequence"/>
</dbReference>
<evidence type="ECO:0000313" key="5">
    <source>
        <dbReference type="Proteomes" id="UP000297025"/>
    </source>
</evidence>
<dbReference type="Proteomes" id="UP000297025">
    <property type="component" value="Chromosome"/>
</dbReference>
<reference evidence="4" key="4">
    <citation type="submission" date="2019-03" db="EMBL/GenBank/DDBJ databases">
        <authorList>
            <person name="Huang Y."/>
        </authorList>
    </citation>
    <scope>NUCLEOTIDE SEQUENCE</scope>
    <source>
        <strain evidence="4">JCM 16608</strain>
    </source>
</reference>
<reference evidence="3" key="2">
    <citation type="journal article" date="2014" name="Int. J. Syst. Evol. Microbiol.">
        <title>Complete genome of a new Firmicutes species belonging to the dominant human colonic microbiota ('Ruminococcus bicirculans') reveals two chromosomes and a selective capacity to utilize plant glucans.</title>
        <authorList>
            <consortium name="NISC Comparative Sequencing Program"/>
            <person name="Wegmann U."/>
            <person name="Louis P."/>
            <person name="Goesmann A."/>
            <person name="Henrissat B."/>
            <person name="Duncan S.H."/>
            <person name="Flint H.J."/>
        </authorList>
    </citation>
    <scope>NUCLEOTIDE SEQUENCE</scope>
    <source>
        <strain evidence="3">CCM 7403</strain>
    </source>
</reference>
<dbReference type="EMBL" id="BMCK01000001">
    <property type="protein sequence ID" value="GGD12745.1"/>
    <property type="molecule type" value="Genomic_DNA"/>
</dbReference>
<name>A0A4P7UDR3_9ACTN</name>
<dbReference type="KEGG" id="ndp:E2C04_16555"/>
<evidence type="ECO:0000256" key="1">
    <source>
        <dbReference type="SAM" id="MobiDB-lite"/>
    </source>
</evidence>
<dbReference type="Gene3D" id="3.30.70.2390">
    <property type="match status" value="1"/>
</dbReference>
<proteinExistence type="predicted"/>
<gene>
    <name evidence="4" type="ORF">E2C04_16555</name>
    <name evidence="3" type="ORF">GCM10007231_09700</name>
</gene>
<reference evidence="3" key="5">
    <citation type="submission" date="2024-05" db="EMBL/GenBank/DDBJ databases">
        <authorList>
            <person name="Sun Q."/>
            <person name="Sedlacek I."/>
        </authorList>
    </citation>
    <scope>NUCLEOTIDE SEQUENCE</scope>
    <source>
        <strain evidence="3">CCM 7403</strain>
    </source>
</reference>
<evidence type="ECO:0000313" key="4">
    <source>
        <dbReference type="EMBL" id="QCC78403.1"/>
    </source>
</evidence>
<dbReference type="Pfam" id="PF13399">
    <property type="entry name" value="LytR_C"/>
    <property type="match status" value="1"/>
</dbReference>
<reference evidence="6" key="3">
    <citation type="journal article" date="2019" name="Int. J. Syst. Evol. Microbiol.">
        <title>The Global Catalogue of Microorganisms (GCM) 10K type strain sequencing project: providing services to taxonomists for standard genome sequencing and annotation.</title>
        <authorList>
            <consortium name="The Broad Institute Genomics Platform"/>
            <consortium name="The Broad Institute Genome Sequencing Center for Infectious Disease"/>
            <person name="Wu L."/>
            <person name="Ma J."/>
        </authorList>
    </citation>
    <scope>NUCLEOTIDE SEQUENCE [LARGE SCALE GENOMIC DNA]</scope>
    <source>
        <strain evidence="6">CCM 7403</strain>
    </source>
</reference>
<dbReference type="AlphaFoldDB" id="A0A4P7UDR3"/>
<organism evidence="4 5">
    <name type="scientific">Nocardioides daphniae</name>
    <dbReference type="NCBI Taxonomy" id="402297"/>
    <lineage>
        <taxon>Bacteria</taxon>
        <taxon>Bacillati</taxon>
        <taxon>Actinomycetota</taxon>
        <taxon>Actinomycetes</taxon>
        <taxon>Propionibacteriales</taxon>
        <taxon>Nocardioidaceae</taxon>
        <taxon>Nocardioides</taxon>
    </lineage>
</organism>
<evidence type="ECO:0000259" key="2">
    <source>
        <dbReference type="Pfam" id="PF13399"/>
    </source>
</evidence>
<keyword evidence="6" id="KW-1185">Reference proteome</keyword>
<evidence type="ECO:0000313" key="3">
    <source>
        <dbReference type="EMBL" id="GGD12745.1"/>
    </source>
</evidence>